<dbReference type="PANTHER" id="PTHR30614">
    <property type="entry name" value="MEMBRANE COMPONENT OF AMINO ACID ABC TRANSPORTER"/>
    <property type="match status" value="1"/>
</dbReference>
<evidence type="ECO:0000256" key="7">
    <source>
        <dbReference type="RuleBase" id="RU363032"/>
    </source>
</evidence>
<dbReference type="OrthoDB" id="4543034at2"/>
<dbReference type="NCBIfam" id="TIGR01726">
    <property type="entry name" value="HEQRo_perm_3TM"/>
    <property type="match status" value="1"/>
</dbReference>
<dbReference type="AlphaFoldDB" id="A0A7W8ZUY1"/>
<feature type="transmembrane region" description="Helical" evidence="7">
    <location>
        <begin position="20"/>
        <end position="38"/>
    </location>
</feature>
<keyword evidence="6 7" id="KW-0472">Membrane</keyword>
<protein>
    <submittedName>
        <fullName evidence="10">Glutamate transport system permease protein</fullName>
    </submittedName>
</protein>
<evidence type="ECO:0000313" key="11">
    <source>
        <dbReference type="Proteomes" id="UP000561726"/>
    </source>
</evidence>
<dbReference type="Gene3D" id="1.10.3720.10">
    <property type="entry name" value="MetI-like"/>
    <property type="match status" value="1"/>
</dbReference>
<dbReference type="RefSeq" id="WP_084141112.1">
    <property type="nucleotide sequence ID" value="NZ_JACHBQ010000001.1"/>
</dbReference>
<dbReference type="InterPro" id="IPR000515">
    <property type="entry name" value="MetI-like"/>
</dbReference>
<dbReference type="InterPro" id="IPR043429">
    <property type="entry name" value="ArtM/GltK/GlnP/TcyL/YhdX-like"/>
</dbReference>
<evidence type="ECO:0000256" key="8">
    <source>
        <dbReference type="SAM" id="MobiDB-lite"/>
    </source>
</evidence>
<keyword evidence="2 7" id="KW-0813">Transport</keyword>
<evidence type="ECO:0000256" key="2">
    <source>
        <dbReference type="ARBA" id="ARBA00022448"/>
    </source>
</evidence>
<dbReference type="EMBL" id="JACHBQ010000001">
    <property type="protein sequence ID" value="MBB5640385.1"/>
    <property type="molecule type" value="Genomic_DNA"/>
</dbReference>
<evidence type="ECO:0000256" key="1">
    <source>
        <dbReference type="ARBA" id="ARBA00004651"/>
    </source>
</evidence>
<feature type="domain" description="ABC transmembrane type-1" evidence="9">
    <location>
        <begin position="77"/>
        <end position="263"/>
    </location>
</feature>
<proteinExistence type="inferred from homology"/>
<comment type="similarity">
    <text evidence="7">Belongs to the binding-protein-dependent transport system permease family.</text>
</comment>
<dbReference type="Proteomes" id="UP000561726">
    <property type="component" value="Unassembled WGS sequence"/>
</dbReference>
<name>A0A7W8ZUY1_9MICO</name>
<dbReference type="SUPFAM" id="SSF161098">
    <property type="entry name" value="MetI-like"/>
    <property type="match status" value="1"/>
</dbReference>
<dbReference type="Pfam" id="PF00528">
    <property type="entry name" value="BPD_transp_1"/>
    <property type="match status" value="1"/>
</dbReference>
<evidence type="ECO:0000256" key="3">
    <source>
        <dbReference type="ARBA" id="ARBA00022475"/>
    </source>
</evidence>
<feature type="transmembrane region" description="Helical" evidence="7">
    <location>
        <begin position="240"/>
        <end position="263"/>
    </location>
</feature>
<reference evidence="10 11" key="1">
    <citation type="submission" date="2020-08" db="EMBL/GenBank/DDBJ databases">
        <title>Sequencing the genomes of 1000 actinobacteria strains.</title>
        <authorList>
            <person name="Klenk H.-P."/>
        </authorList>
    </citation>
    <scope>NUCLEOTIDE SEQUENCE [LARGE SCALE GENOMIC DNA]</scope>
    <source>
        <strain evidence="10 11">DSM 21065</strain>
    </source>
</reference>
<keyword evidence="3" id="KW-1003">Cell membrane</keyword>
<dbReference type="CDD" id="cd06261">
    <property type="entry name" value="TM_PBP2"/>
    <property type="match status" value="1"/>
</dbReference>
<accession>A0A7W8ZUY1</accession>
<evidence type="ECO:0000256" key="5">
    <source>
        <dbReference type="ARBA" id="ARBA00022989"/>
    </source>
</evidence>
<keyword evidence="4 7" id="KW-0812">Transmembrane</keyword>
<feature type="compositionally biased region" description="Polar residues" evidence="8">
    <location>
        <begin position="293"/>
        <end position="303"/>
    </location>
</feature>
<feature type="transmembrane region" description="Helical" evidence="7">
    <location>
        <begin position="81"/>
        <end position="102"/>
    </location>
</feature>
<dbReference type="PROSITE" id="PS50928">
    <property type="entry name" value="ABC_TM1"/>
    <property type="match status" value="1"/>
</dbReference>
<evidence type="ECO:0000256" key="4">
    <source>
        <dbReference type="ARBA" id="ARBA00022692"/>
    </source>
</evidence>
<evidence type="ECO:0000313" key="10">
    <source>
        <dbReference type="EMBL" id="MBB5640385.1"/>
    </source>
</evidence>
<evidence type="ECO:0000256" key="6">
    <source>
        <dbReference type="ARBA" id="ARBA00023136"/>
    </source>
</evidence>
<dbReference type="GO" id="GO:0006865">
    <property type="term" value="P:amino acid transport"/>
    <property type="evidence" value="ECO:0007669"/>
    <property type="project" value="TreeGrafter"/>
</dbReference>
<keyword evidence="5 7" id="KW-1133">Transmembrane helix</keyword>
<organism evidence="10 11">
    <name type="scientific">Cryobacterium roopkundense</name>
    <dbReference type="NCBI Taxonomy" id="1001240"/>
    <lineage>
        <taxon>Bacteria</taxon>
        <taxon>Bacillati</taxon>
        <taxon>Actinomycetota</taxon>
        <taxon>Actinomycetes</taxon>
        <taxon>Micrococcales</taxon>
        <taxon>Microbacteriaceae</taxon>
        <taxon>Cryobacterium</taxon>
    </lineage>
</organism>
<dbReference type="GO" id="GO:0043190">
    <property type="term" value="C:ATP-binding cassette (ABC) transporter complex"/>
    <property type="evidence" value="ECO:0007669"/>
    <property type="project" value="InterPro"/>
</dbReference>
<evidence type="ECO:0000259" key="9">
    <source>
        <dbReference type="PROSITE" id="PS50928"/>
    </source>
</evidence>
<feature type="transmembrane region" description="Helical" evidence="7">
    <location>
        <begin position="122"/>
        <end position="151"/>
    </location>
</feature>
<dbReference type="PANTHER" id="PTHR30614:SF21">
    <property type="entry name" value="AMINO ACID ABC TRANSPORTER PERMEASE"/>
    <property type="match status" value="1"/>
</dbReference>
<feature type="transmembrane region" description="Helical" evidence="7">
    <location>
        <begin position="198"/>
        <end position="220"/>
    </location>
</feature>
<dbReference type="GO" id="GO:0022857">
    <property type="term" value="F:transmembrane transporter activity"/>
    <property type="evidence" value="ECO:0007669"/>
    <property type="project" value="InterPro"/>
</dbReference>
<sequence>MSASVLYDVPGPKARFRSRMLSIVGGVVIIGALLWLVFTLGSPRTTANGAVVTGLWDASRWDIFLDVEVWRSLGRGALATLRMAGAAAVLAMIIGVLFSFGRTSTNAWIRKPTSVILEFVRGIPVLLMMLFILLVFSTGSYVAGVAALAVYNGAIIGEALRAGIAALPSGQREAGLAIGLTPTATRFRIEFPQAFRQMLPVIIAQLVVLLKDTSLAYLVGYSELLRVGLNNLTNFFGNQYFFSLFFVVLAIYLAMNLSLSWLARVVARRTASKSGGLSKKDDDDPMQRAPNLIGQQMGNAGPL</sequence>
<gene>
    <name evidence="10" type="ORF">BJ997_000933</name>
</gene>
<dbReference type="InterPro" id="IPR010065">
    <property type="entry name" value="AA_ABC_transptr_permease_3TM"/>
</dbReference>
<feature type="region of interest" description="Disordered" evidence="8">
    <location>
        <begin position="274"/>
        <end position="303"/>
    </location>
</feature>
<comment type="caution">
    <text evidence="10">The sequence shown here is derived from an EMBL/GenBank/DDBJ whole genome shotgun (WGS) entry which is preliminary data.</text>
</comment>
<comment type="subcellular location">
    <subcellularLocation>
        <location evidence="1 7">Cell membrane</location>
        <topology evidence="1 7">Multi-pass membrane protein</topology>
    </subcellularLocation>
</comment>
<dbReference type="InterPro" id="IPR035906">
    <property type="entry name" value="MetI-like_sf"/>
</dbReference>